<proteinExistence type="predicted"/>
<sequence length="63" mass="7141">MPKEVNIKYFHSLVEKTELLLKEVKEYELNGNNAGLISSANRLSGFISALKDLLNEGEEFEVK</sequence>
<dbReference type="AlphaFoldDB" id="A0A0F9I9X2"/>
<dbReference type="EMBL" id="LAZR01019967">
    <property type="protein sequence ID" value="KKL90605.1"/>
    <property type="molecule type" value="Genomic_DNA"/>
</dbReference>
<name>A0A0F9I9X2_9ZZZZ</name>
<gene>
    <name evidence="1" type="ORF">LCGC14_1903080</name>
</gene>
<organism evidence="1">
    <name type="scientific">marine sediment metagenome</name>
    <dbReference type="NCBI Taxonomy" id="412755"/>
    <lineage>
        <taxon>unclassified sequences</taxon>
        <taxon>metagenomes</taxon>
        <taxon>ecological metagenomes</taxon>
    </lineage>
</organism>
<comment type="caution">
    <text evidence="1">The sequence shown here is derived from an EMBL/GenBank/DDBJ whole genome shotgun (WGS) entry which is preliminary data.</text>
</comment>
<evidence type="ECO:0000313" key="1">
    <source>
        <dbReference type="EMBL" id="KKL90605.1"/>
    </source>
</evidence>
<protein>
    <submittedName>
        <fullName evidence="1">Uncharacterized protein</fullName>
    </submittedName>
</protein>
<reference evidence="1" key="1">
    <citation type="journal article" date="2015" name="Nature">
        <title>Complex archaea that bridge the gap between prokaryotes and eukaryotes.</title>
        <authorList>
            <person name="Spang A."/>
            <person name="Saw J.H."/>
            <person name="Jorgensen S.L."/>
            <person name="Zaremba-Niedzwiedzka K."/>
            <person name="Martijn J."/>
            <person name="Lind A.E."/>
            <person name="van Eijk R."/>
            <person name="Schleper C."/>
            <person name="Guy L."/>
            <person name="Ettema T.J."/>
        </authorList>
    </citation>
    <scope>NUCLEOTIDE SEQUENCE</scope>
</reference>
<accession>A0A0F9I9X2</accession>